<name>A0A367J3B0_RHIST</name>
<organism evidence="3 4">
    <name type="scientific">Rhizopus stolonifer</name>
    <name type="common">Rhizopus nigricans</name>
    <dbReference type="NCBI Taxonomy" id="4846"/>
    <lineage>
        <taxon>Eukaryota</taxon>
        <taxon>Fungi</taxon>
        <taxon>Fungi incertae sedis</taxon>
        <taxon>Mucoromycota</taxon>
        <taxon>Mucoromycotina</taxon>
        <taxon>Mucoromycetes</taxon>
        <taxon>Mucorales</taxon>
        <taxon>Mucorineae</taxon>
        <taxon>Rhizopodaceae</taxon>
        <taxon>Rhizopus</taxon>
    </lineage>
</organism>
<feature type="domain" description="BRCT" evidence="2">
    <location>
        <begin position="57"/>
        <end position="142"/>
    </location>
</feature>
<feature type="region of interest" description="Disordered" evidence="1">
    <location>
        <begin position="272"/>
        <end position="300"/>
    </location>
</feature>
<evidence type="ECO:0000259" key="2">
    <source>
        <dbReference type="PROSITE" id="PS50172"/>
    </source>
</evidence>
<evidence type="ECO:0000313" key="3">
    <source>
        <dbReference type="EMBL" id="RCH84444.1"/>
    </source>
</evidence>
<dbReference type="EMBL" id="PJQM01004442">
    <property type="protein sequence ID" value="RCH84444.1"/>
    <property type="molecule type" value="Genomic_DNA"/>
</dbReference>
<gene>
    <name evidence="3" type="ORF">CU098_000074</name>
</gene>
<dbReference type="InterPro" id="IPR036420">
    <property type="entry name" value="BRCT_dom_sf"/>
</dbReference>
<proteinExistence type="predicted"/>
<dbReference type="AlphaFoldDB" id="A0A367J3B0"/>
<dbReference type="SUPFAM" id="SSF52113">
    <property type="entry name" value="BRCT domain"/>
    <property type="match status" value="1"/>
</dbReference>
<reference evidence="3 4" key="1">
    <citation type="journal article" date="2018" name="G3 (Bethesda)">
        <title>Phylogenetic and Phylogenomic Definition of Rhizopus Species.</title>
        <authorList>
            <person name="Gryganskyi A.P."/>
            <person name="Golan J."/>
            <person name="Dolatabadi S."/>
            <person name="Mondo S."/>
            <person name="Robb S."/>
            <person name="Idnurm A."/>
            <person name="Muszewska A."/>
            <person name="Steczkiewicz K."/>
            <person name="Masonjones S."/>
            <person name="Liao H.L."/>
            <person name="Gajdeczka M.T."/>
            <person name="Anike F."/>
            <person name="Vuek A."/>
            <person name="Anishchenko I.M."/>
            <person name="Voigt K."/>
            <person name="de Hoog G.S."/>
            <person name="Smith M.E."/>
            <person name="Heitman J."/>
            <person name="Vilgalys R."/>
            <person name="Stajich J.E."/>
        </authorList>
    </citation>
    <scope>NUCLEOTIDE SEQUENCE [LARGE SCALE GENOMIC DNA]</scope>
    <source>
        <strain evidence="3 4">LSU 92-RS-03</strain>
    </source>
</reference>
<protein>
    <recommendedName>
        <fullName evidence="2">BRCT domain-containing protein</fullName>
    </recommendedName>
</protein>
<evidence type="ECO:0000256" key="1">
    <source>
        <dbReference type="SAM" id="MobiDB-lite"/>
    </source>
</evidence>
<dbReference type="SMART" id="SM00292">
    <property type="entry name" value="BRCT"/>
    <property type="match status" value="1"/>
</dbReference>
<dbReference type="InterPro" id="IPR001357">
    <property type="entry name" value="BRCT_dom"/>
</dbReference>
<dbReference type="PROSITE" id="PS50172">
    <property type="entry name" value="BRCT"/>
    <property type="match status" value="1"/>
</dbReference>
<dbReference type="Pfam" id="PF00533">
    <property type="entry name" value="BRCT"/>
    <property type="match status" value="1"/>
</dbReference>
<sequence>MEQIPSVKHDNFRFVARIDPTKRILHANKQKARLHRQKKQRLQPPITHEPNSIDTTDLPLILQNYVIYIHTKLDCDKLRTLAEGLGATVKKEMDKAVTHVVIGKEHRLIQAYEKKSIVCVSPKWLWTCYSTRRHHPPVSFPVDINEDRYMLDEHTEINNPFQTEYIDYDALEHNKPIQGQLRMDQFLEAEPISQQQDEGSDEFFYNQTDSEERRKAAEKRSLQAQKLIEQRQRASVASSSSAQPTIRTIAGHNNTVFGEERLRIWYGEQSLGQKKQAISLKKSRKSISNSPPPSMKKKRT</sequence>
<evidence type="ECO:0000313" key="4">
    <source>
        <dbReference type="Proteomes" id="UP000253551"/>
    </source>
</evidence>
<dbReference type="STRING" id="4846.A0A367J3B0"/>
<dbReference type="OrthoDB" id="2222735at2759"/>
<dbReference type="Gene3D" id="3.40.50.10190">
    <property type="entry name" value="BRCT domain"/>
    <property type="match status" value="1"/>
</dbReference>
<accession>A0A367J3B0</accession>
<comment type="caution">
    <text evidence="3">The sequence shown here is derived from an EMBL/GenBank/DDBJ whole genome shotgun (WGS) entry which is preliminary data.</text>
</comment>
<dbReference type="Proteomes" id="UP000253551">
    <property type="component" value="Unassembled WGS sequence"/>
</dbReference>
<keyword evidence="4" id="KW-1185">Reference proteome</keyword>